<feature type="domain" description="Reverse transcriptase/retrotransposon-derived protein RNase H-like" evidence="2">
    <location>
        <begin position="227"/>
        <end position="304"/>
    </location>
</feature>
<dbReference type="GeneID" id="90542775"/>
<keyword evidence="3" id="KW-0540">Nuclease</keyword>
<dbReference type="Pfam" id="PF17919">
    <property type="entry name" value="RT_RNaseH_2"/>
    <property type="match status" value="1"/>
</dbReference>
<evidence type="ECO:0000313" key="3">
    <source>
        <dbReference type="EMBL" id="WUR04935.1"/>
    </source>
</evidence>
<accession>A0AAX4JFW7</accession>
<dbReference type="EMBL" id="CP142736">
    <property type="protein sequence ID" value="WUR04935.1"/>
    <property type="molecule type" value="Genomic_DNA"/>
</dbReference>
<dbReference type="GO" id="GO:0004519">
    <property type="term" value="F:endonuclease activity"/>
    <property type="evidence" value="ECO:0007669"/>
    <property type="project" value="UniProtKB-KW"/>
</dbReference>
<evidence type="ECO:0000259" key="2">
    <source>
        <dbReference type="Pfam" id="PF17919"/>
    </source>
</evidence>
<dbReference type="RefSeq" id="XP_065331080.1">
    <property type="nucleotide sequence ID" value="XM_065475008.1"/>
</dbReference>
<keyword evidence="4" id="KW-1185">Reference proteome</keyword>
<dbReference type="PANTHER" id="PTHR33064:SF37">
    <property type="entry name" value="RIBONUCLEASE H"/>
    <property type="match status" value="1"/>
</dbReference>
<organism evidence="3 4">
    <name type="scientific">Vairimorpha necatrix</name>
    <dbReference type="NCBI Taxonomy" id="6039"/>
    <lineage>
        <taxon>Eukaryota</taxon>
        <taxon>Fungi</taxon>
        <taxon>Fungi incertae sedis</taxon>
        <taxon>Microsporidia</taxon>
        <taxon>Nosematidae</taxon>
        <taxon>Vairimorpha</taxon>
    </lineage>
</organism>
<dbReference type="InterPro" id="IPR051320">
    <property type="entry name" value="Viral_Replic_Matur_Polypro"/>
</dbReference>
<dbReference type="PANTHER" id="PTHR33064">
    <property type="entry name" value="POL PROTEIN"/>
    <property type="match status" value="1"/>
</dbReference>
<proteinExistence type="predicted"/>
<dbReference type="SUPFAM" id="SSF56672">
    <property type="entry name" value="DNA/RNA polymerases"/>
    <property type="match status" value="1"/>
</dbReference>
<dbReference type="InterPro" id="IPR041577">
    <property type="entry name" value="RT_RNaseH_2"/>
</dbReference>
<dbReference type="Pfam" id="PF00078">
    <property type="entry name" value="RVT_1"/>
    <property type="match status" value="1"/>
</dbReference>
<evidence type="ECO:0000313" key="4">
    <source>
        <dbReference type="Proteomes" id="UP001334084"/>
    </source>
</evidence>
<protein>
    <submittedName>
        <fullName evidence="3">Endonuclease</fullName>
    </submittedName>
</protein>
<dbReference type="KEGG" id="vnx:VNE69_11101"/>
<dbReference type="Gene3D" id="3.30.70.270">
    <property type="match status" value="3"/>
</dbReference>
<dbReference type="Gene3D" id="3.10.10.10">
    <property type="entry name" value="HIV Type 1 Reverse Transcriptase, subunit A, domain 1"/>
    <property type="match status" value="1"/>
</dbReference>
<keyword evidence="3" id="KW-0378">Hydrolase</keyword>
<reference evidence="3" key="1">
    <citation type="journal article" date="2024" name="BMC Genomics">
        <title>Functional annotation of a divergent genome using sequence and structure-based similarity.</title>
        <authorList>
            <person name="Svedberg D."/>
            <person name="Winiger R.R."/>
            <person name="Berg A."/>
            <person name="Sharma H."/>
            <person name="Tellgren-Roth C."/>
            <person name="Debrunner-Vossbrinck B.A."/>
            <person name="Vossbrinck C.R."/>
            <person name="Barandun J."/>
        </authorList>
    </citation>
    <scope>NUCLEOTIDE SEQUENCE</scope>
    <source>
        <strain evidence="3">Illinois isolate</strain>
    </source>
</reference>
<feature type="domain" description="Reverse transcriptase" evidence="1">
    <location>
        <begin position="99"/>
        <end position="151"/>
    </location>
</feature>
<dbReference type="AlphaFoldDB" id="A0AAX4JFW7"/>
<dbReference type="Proteomes" id="UP001334084">
    <property type="component" value="Chromosome 11"/>
</dbReference>
<dbReference type="InterPro" id="IPR043128">
    <property type="entry name" value="Rev_trsase/Diguanyl_cyclase"/>
</dbReference>
<gene>
    <name evidence="3" type="ORF">VNE69_11101</name>
</gene>
<sequence>MVQIKLVLEDVAKKLGLKQEETKPIRFFFGNSDKEVSTKVAREIVSNSPFSSPAFFLKKRNNDFRLVVDYKKINEHIEDDLWILPKIDDCLQIMGENTFYIDDIVVYTQTKEDHIKTLETVLDKLREKSVKINFEKSKFFPEEINVLGYRINKEGIYPDLKSLENKIFTKEIKNRKDVQKLIGVLNWYRKFIPNLSTRVYEITNMLKQDNKKIHLNKKLKSILTSIINKVKKDISVEAKLSFPNHNEKFILECDASDIRLGAVLKQNDRVVGYYSKNVNGHELNYTIVEKEYLAIVLASMHFKPSSKVATLIYTQTAETVYMIAIRRHLDLKDGDC</sequence>
<name>A0AAX4JFW7_9MICR</name>
<dbReference type="InterPro" id="IPR000477">
    <property type="entry name" value="RT_dom"/>
</dbReference>
<evidence type="ECO:0000259" key="1">
    <source>
        <dbReference type="Pfam" id="PF00078"/>
    </source>
</evidence>
<keyword evidence="3" id="KW-0255">Endonuclease</keyword>
<dbReference type="InterPro" id="IPR043502">
    <property type="entry name" value="DNA/RNA_pol_sf"/>
</dbReference>